<reference evidence="7" key="1">
    <citation type="submission" date="2015-06" db="EMBL/GenBank/DDBJ databases">
        <title>Comparative genomics of Burkholderia leaf nodule symbionts.</title>
        <authorList>
            <person name="Carlier A."/>
            <person name="Eberl L."/>
            <person name="Pinto-Carbo M."/>
        </authorList>
    </citation>
    <scope>NUCLEOTIDE SEQUENCE [LARGE SCALE GENOMIC DNA]</scope>
    <source>
        <strain evidence="7">UZHbot4</strain>
    </source>
</reference>
<evidence type="ECO:0000259" key="5">
    <source>
        <dbReference type="PROSITE" id="PS50110"/>
    </source>
</evidence>
<dbReference type="EMBL" id="LFJJ01000208">
    <property type="protein sequence ID" value="KND57930.1"/>
    <property type="molecule type" value="Genomic_DNA"/>
</dbReference>
<organism evidence="6 7">
    <name type="scientific">Candidatus Burkholderia verschuerenii</name>
    <dbReference type="NCBI Taxonomy" id="242163"/>
    <lineage>
        <taxon>Bacteria</taxon>
        <taxon>Pseudomonadati</taxon>
        <taxon>Pseudomonadota</taxon>
        <taxon>Betaproteobacteria</taxon>
        <taxon>Burkholderiales</taxon>
        <taxon>Burkholderiaceae</taxon>
        <taxon>Burkholderia</taxon>
    </lineage>
</organism>
<dbReference type="InterPro" id="IPR000792">
    <property type="entry name" value="Tscrpt_reg_LuxR_C"/>
</dbReference>
<dbReference type="GO" id="GO:0003677">
    <property type="term" value="F:DNA binding"/>
    <property type="evidence" value="ECO:0007669"/>
    <property type="project" value="UniProtKB-KW"/>
</dbReference>
<dbReference type="CDD" id="cd06170">
    <property type="entry name" value="LuxR_C_like"/>
    <property type="match status" value="1"/>
</dbReference>
<dbReference type="PATRIC" id="fig|242163.4.peg.2916"/>
<dbReference type="PROSITE" id="PS50110">
    <property type="entry name" value="RESPONSE_REGULATORY"/>
    <property type="match status" value="1"/>
</dbReference>
<accession>A0A0L0M6K4</accession>
<dbReference type="Pfam" id="PF00072">
    <property type="entry name" value="Response_reg"/>
    <property type="match status" value="1"/>
</dbReference>
<dbReference type="Proteomes" id="UP000036959">
    <property type="component" value="Unassembled WGS sequence"/>
</dbReference>
<dbReference type="SMART" id="SM00421">
    <property type="entry name" value="HTH_LUXR"/>
    <property type="match status" value="1"/>
</dbReference>
<comment type="caution">
    <text evidence="6">The sequence shown here is derived from an EMBL/GenBank/DDBJ whole genome shotgun (WGS) entry which is preliminary data.</text>
</comment>
<dbReference type="CDD" id="cd17535">
    <property type="entry name" value="REC_NarL-like"/>
    <property type="match status" value="1"/>
</dbReference>
<dbReference type="RefSeq" id="WP_050455535.1">
    <property type="nucleotide sequence ID" value="NZ_LFJJ01000208.1"/>
</dbReference>
<dbReference type="InterPro" id="IPR036388">
    <property type="entry name" value="WH-like_DNA-bd_sf"/>
</dbReference>
<evidence type="ECO:0000313" key="7">
    <source>
        <dbReference type="Proteomes" id="UP000036959"/>
    </source>
</evidence>
<feature type="domain" description="HTH luxR-type" evidence="4">
    <location>
        <begin position="148"/>
        <end position="213"/>
    </location>
</feature>
<dbReference type="SMART" id="SM00448">
    <property type="entry name" value="REC"/>
    <property type="match status" value="1"/>
</dbReference>
<dbReference type="PRINTS" id="PR00038">
    <property type="entry name" value="HTHLUXR"/>
</dbReference>
<dbReference type="SUPFAM" id="SSF52172">
    <property type="entry name" value="CheY-like"/>
    <property type="match status" value="1"/>
</dbReference>
<dbReference type="InterPro" id="IPR011006">
    <property type="entry name" value="CheY-like_superfamily"/>
</dbReference>
<keyword evidence="1 3" id="KW-0597">Phosphoprotein</keyword>
<protein>
    <submittedName>
        <fullName evidence="6">Two-component response regulator</fullName>
    </submittedName>
</protein>
<evidence type="ECO:0000256" key="2">
    <source>
        <dbReference type="ARBA" id="ARBA00023125"/>
    </source>
</evidence>
<dbReference type="OrthoDB" id="8585266at2"/>
<dbReference type="InterPro" id="IPR016032">
    <property type="entry name" value="Sig_transdc_resp-reg_C-effctor"/>
</dbReference>
<dbReference type="GO" id="GO:0000160">
    <property type="term" value="P:phosphorelay signal transduction system"/>
    <property type="evidence" value="ECO:0007669"/>
    <property type="project" value="InterPro"/>
</dbReference>
<dbReference type="AlphaFoldDB" id="A0A0L0M6K4"/>
<dbReference type="InterPro" id="IPR039420">
    <property type="entry name" value="WalR-like"/>
</dbReference>
<dbReference type="InterPro" id="IPR001789">
    <property type="entry name" value="Sig_transdc_resp-reg_receiver"/>
</dbReference>
<dbReference type="Gene3D" id="1.10.10.10">
    <property type="entry name" value="Winged helix-like DNA-binding domain superfamily/Winged helix DNA-binding domain"/>
    <property type="match status" value="1"/>
</dbReference>
<evidence type="ECO:0000256" key="1">
    <source>
        <dbReference type="ARBA" id="ARBA00022553"/>
    </source>
</evidence>
<evidence type="ECO:0000256" key="3">
    <source>
        <dbReference type="PROSITE-ProRule" id="PRU00169"/>
    </source>
</evidence>
<evidence type="ECO:0000259" key="4">
    <source>
        <dbReference type="PROSITE" id="PS50043"/>
    </source>
</evidence>
<keyword evidence="7" id="KW-1185">Reference proteome</keyword>
<dbReference type="Pfam" id="PF00196">
    <property type="entry name" value="GerE"/>
    <property type="match status" value="1"/>
</dbReference>
<feature type="modified residue" description="4-aspartylphosphate" evidence="3">
    <location>
        <position position="57"/>
    </location>
</feature>
<dbReference type="GO" id="GO:0006355">
    <property type="term" value="P:regulation of DNA-templated transcription"/>
    <property type="evidence" value="ECO:0007669"/>
    <property type="project" value="InterPro"/>
</dbReference>
<dbReference type="InterPro" id="IPR058245">
    <property type="entry name" value="NreC/VraR/RcsB-like_REC"/>
</dbReference>
<dbReference type="Gene3D" id="3.40.50.2300">
    <property type="match status" value="1"/>
</dbReference>
<evidence type="ECO:0000313" key="6">
    <source>
        <dbReference type="EMBL" id="KND57930.1"/>
    </source>
</evidence>
<dbReference type="PROSITE" id="PS50043">
    <property type="entry name" value="HTH_LUXR_2"/>
    <property type="match status" value="1"/>
</dbReference>
<sequence>MSQRIKVIIADDHPVILFGAAQALNKFPEVDVVGQARQSTELIQALQKTPCDVLVTDLAMPGGSYGDGMPLLGYIGRQFPRVKLVVLTMLENPALLKRLREVGVMSVINKADDMNHIGWAIQHVMRGQEYLGPSVKAALDSMAMGSSGQQRSVILSKRELEVVRLFVSGMTITEIAAQLRRSIKTISTQKNTAMRKLGIERDSELFQYAQSNGLMNLSAYTGDGTLQDAPLSNSNPI</sequence>
<dbReference type="PANTHER" id="PTHR43214">
    <property type="entry name" value="TWO-COMPONENT RESPONSE REGULATOR"/>
    <property type="match status" value="1"/>
</dbReference>
<keyword evidence="2" id="KW-0238">DNA-binding</keyword>
<name>A0A0L0M6K4_9BURK</name>
<proteinExistence type="predicted"/>
<feature type="domain" description="Response regulatory" evidence="5">
    <location>
        <begin position="6"/>
        <end position="125"/>
    </location>
</feature>
<gene>
    <name evidence="6" type="ORF">BVER_05103c</name>
</gene>
<dbReference type="SUPFAM" id="SSF46894">
    <property type="entry name" value="C-terminal effector domain of the bipartite response regulators"/>
    <property type="match status" value="1"/>
</dbReference>
<dbReference type="PANTHER" id="PTHR43214:SF17">
    <property type="entry name" value="TRANSCRIPTIONAL REGULATORY PROTEIN RCSB"/>
    <property type="match status" value="1"/>
</dbReference>